<protein>
    <submittedName>
        <fullName evidence="4">Unannotated protein</fullName>
    </submittedName>
</protein>
<reference evidence="4" key="1">
    <citation type="submission" date="2020-05" db="EMBL/GenBank/DDBJ databases">
        <authorList>
            <person name="Chiriac C."/>
            <person name="Salcher M."/>
            <person name="Ghai R."/>
            <person name="Kavagutti S V."/>
        </authorList>
    </citation>
    <scope>NUCLEOTIDE SEQUENCE</scope>
</reference>
<name>A0A6J7FCI2_9ZZZZ</name>
<dbReference type="EMBL" id="CAFBLP010000106">
    <property type="protein sequence ID" value="CAB4890680.1"/>
    <property type="molecule type" value="Genomic_DNA"/>
</dbReference>
<dbReference type="InterPro" id="IPR028081">
    <property type="entry name" value="Leu-bd"/>
</dbReference>
<gene>
    <name evidence="4" type="ORF">UFOPK3376_02804</name>
</gene>
<dbReference type="Gene3D" id="3.40.50.2300">
    <property type="match status" value="2"/>
</dbReference>
<feature type="domain" description="Leucine-binding protein" evidence="3">
    <location>
        <begin position="63"/>
        <end position="376"/>
    </location>
</feature>
<dbReference type="PROSITE" id="PS51257">
    <property type="entry name" value="PROKAR_LIPOPROTEIN"/>
    <property type="match status" value="1"/>
</dbReference>
<evidence type="ECO:0000256" key="1">
    <source>
        <dbReference type="ARBA" id="ARBA00022729"/>
    </source>
</evidence>
<sequence>MSSRGGVRSSVRAALCALVLIGGAMAGCSSSGASVPSQPPPSTGTQSDGTSTSVAARIDDGVLRIGVLLPSSGEGASIGQSARAAVRVAVQQANDAGGVNGHPVELVIRDEGADSSSAGVALRQLLDAQVDVVVGPASSNTAIALAPVIVGDSVVACSPSASTLALDSYPNRTRLFRSIASDSLQAEAMAQIIEQTGEASASIAYVDDAYGRPFAKALRAALQRRNLTVSASVGFSVDDDDFGAEASQLVAAGSGALALIGDPDAGSRMLVALGNATRSTPRDIVINDALRRPWSISVLSSLAAASRAKIVGVSQSVLTGNQELIAALHEIDPTATGLFATQAFDCATLFMLAAVQGASAQPDAITAQMRSVSIGGSACASFAQCAALLADHRNIDYEGPGGLLQLGPNGDPSVARFDEFAFDGSGRDVTTRTVTVAANGG</sequence>
<dbReference type="PANTHER" id="PTHR30483">
    <property type="entry name" value="LEUCINE-SPECIFIC-BINDING PROTEIN"/>
    <property type="match status" value="1"/>
</dbReference>
<evidence type="ECO:0000313" key="4">
    <source>
        <dbReference type="EMBL" id="CAB4890680.1"/>
    </source>
</evidence>
<dbReference type="Pfam" id="PF13458">
    <property type="entry name" value="Peripla_BP_6"/>
    <property type="match status" value="1"/>
</dbReference>
<dbReference type="InterPro" id="IPR028082">
    <property type="entry name" value="Peripla_BP_I"/>
</dbReference>
<dbReference type="AlphaFoldDB" id="A0A6J7FCI2"/>
<organism evidence="4">
    <name type="scientific">freshwater metagenome</name>
    <dbReference type="NCBI Taxonomy" id="449393"/>
    <lineage>
        <taxon>unclassified sequences</taxon>
        <taxon>metagenomes</taxon>
        <taxon>ecological metagenomes</taxon>
    </lineage>
</organism>
<dbReference type="PANTHER" id="PTHR30483:SF6">
    <property type="entry name" value="PERIPLASMIC BINDING PROTEIN OF ABC TRANSPORTER FOR NATURAL AMINO ACIDS"/>
    <property type="match status" value="1"/>
</dbReference>
<dbReference type="InterPro" id="IPR051010">
    <property type="entry name" value="BCAA_transport"/>
</dbReference>
<keyword evidence="1" id="KW-0732">Signal</keyword>
<accession>A0A6J7FCI2</accession>
<evidence type="ECO:0000259" key="3">
    <source>
        <dbReference type="Pfam" id="PF13458"/>
    </source>
</evidence>
<dbReference type="SUPFAM" id="SSF53822">
    <property type="entry name" value="Periplasmic binding protein-like I"/>
    <property type="match status" value="1"/>
</dbReference>
<proteinExistence type="predicted"/>
<feature type="region of interest" description="Disordered" evidence="2">
    <location>
        <begin position="30"/>
        <end position="52"/>
    </location>
</feature>
<evidence type="ECO:0000256" key="2">
    <source>
        <dbReference type="SAM" id="MobiDB-lite"/>
    </source>
</evidence>
<feature type="compositionally biased region" description="Low complexity" evidence="2">
    <location>
        <begin position="43"/>
        <end position="52"/>
    </location>
</feature>